<evidence type="ECO:0008006" key="3">
    <source>
        <dbReference type="Google" id="ProtNLM"/>
    </source>
</evidence>
<dbReference type="Gene3D" id="3.40.50.880">
    <property type="match status" value="1"/>
</dbReference>
<proteinExistence type="predicted"/>
<name>A0AAP9T081_9GAMM</name>
<evidence type="ECO:0000313" key="2">
    <source>
        <dbReference type="Proteomes" id="UP000509761"/>
    </source>
</evidence>
<dbReference type="Proteomes" id="UP000509761">
    <property type="component" value="Chromosome"/>
</dbReference>
<evidence type="ECO:0000313" key="1">
    <source>
        <dbReference type="EMBL" id="QKS23196.1"/>
    </source>
</evidence>
<keyword evidence="2" id="KW-1185">Reference proteome</keyword>
<accession>A0AAP9T081</accession>
<gene>
    <name evidence="1" type="ORF">FX987_00948</name>
</gene>
<dbReference type="EMBL" id="CP054580">
    <property type="protein sequence ID" value="QKS23196.1"/>
    <property type="molecule type" value="Genomic_DNA"/>
</dbReference>
<organism evidence="1 2">
    <name type="scientific">Vreelandella titanicae</name>
    <dbReference type="NCBI Taxonomy" id="664683"/>
    <lineage>
        <taxon>Bacteria</taxon>
        <taxon>Pseudomonadati</taxon>
        <taxon>Pseudomonadota</taxon>
        <taxon>Gammaproteobacteria</taxon>
        <taxon>Oceanospirillales</taxon>
        <taxon>Halomonadaceae</taxon>
        <taxon>Vreelandella</taxon>
    </lineage>
</organism>
<sequence>MPGEPPESEQVVTVRPDGGLELLDSVDIAVVPGWHDLNEAPPPELVAALVRCHDRGAHVVGLCYGTYALSLCRAA</sequence>
<dbReference type="InterPro" id="IPR029062">
    <property type="entry name" value="Class_I_gatase-like"/>
</dbReference>
<protein>
    <recommendedName>
        <fullName evidence="3">AraC family transcriptional regulator</fullName>
    </recommendedName>
</protein>
<reference evidence="1 2" key="1">
    <citation type="submission" date="2019-12" db="EMBL/GenBank/DDBJ databases">
        <title>Genome sequencing and assembly of endphytes of Porphyra tenera.</title>
        <authorList>
            <person name="Park J.M."/>
            <person name="Shin R."/>
            <person name="Jo S.H."/>
        </authorList>
    </citation>
    <scope>NUCLEOTIDE SEQUENCE [LARGE SCALE GENOMIC DNA]</scope>
    <source>
        <strain evidence="1 2">GPM3</strain>
    </source>
</reference>
<dbReference type="SUPFAM" id="SSF52317">
    <property type="entry name" value="Class I glutamine amidotransferase-like"/>
    <property type="match status" value="1"/>
</dbReference>
<dbReference type="AlphaFoldDB" id="A0AAP9T081"/>